<dbReference type="Proteomes" id="UP001266305">
    <property type="component" value="Unassembled WGS sequence"/>
</dbReference>
<dbReference type="EMBL" id="JASSZA010000004">
    <property type="protein sequence ID" value="KAK2114771.1"/>
    <property type="molecule type" value="Genomic_DNA"/>
</dbReference>
<reference evidence="2 3" key="1">
    <citation type="submission" date="2023-05" db="EMBL/GenBank/DDBJ databases">
        <title>B98-5 Cell Line De Novo Hybrid Assembly: An Optical Mapping Approach.</title>
        <authorList>
            <person name="Kananen K."/>
            <person name="Auerbach J.A."/>
            <person name="Kautto E."/>
            <person name="Blachly J.S."/>
        </authorList>
    </citation>
    <scope>NUCLEOTIDE SEQUENCE [LARGE SCALE GENOMIC DNA]</scope>
    <source>
        <strain evidence="2">B95-8</strain>
        <tissue evidence="2">Cell line</tissue>
    </source>
</reference>
<feature type="compositionally biased region" description="Low complexity" evidence="1">
    <location>
        <begin position="21"/>
        <end position="36"/>
    </location>
</feature>
<gene>
    <name evidence="2" type="ORF">P7K49_009037</name>
</gene>
<feature type="non-terminal residue" evidence="2">
    <location>
        <position position="53"/>
    </location>
</feature>
<feature type="non-terminal residue" evidence="2">
    <location>
        <position position="1"/>
    </location>
</feature>
<evidence type="ECO:0000256" key="1">
    <source>
        <dbReference type="SAM" id="MobiDB-lite"/>
    </source>
</evidence>
<accession>A0ABQ9W063</accession>
<organism evidence="2 3">
    <name type="scientific">Saguinus oedipus</name>
    <name type="common">Cotton-top tamarin</name>
    <name type="synonym">Oedipomidas oedipus</name>
    <dbReference type="NCBI Taxonomy" id="9490"/>
    <lineage>
        <taxon>Eukaryota</taxon>
        <taxon>Metazoa</taxon>
        <taxon>Chordata</taxon>
        <taxon>Craniata</taxon>
        <taxon>Vertebrata</taxon>
        <taxon>Euteleostomi</taxon>
        <taxon>Mammalia</taxon>
        <taxon>Eutheria</taxon>
        <taxon>Euarchontoglires</taxon>
        <taxon>Primates</taxon>
        <taxon>Haplorrhini</taxon>
        <taxon>Platyrrhini</taxon>
        <taxon>Cebidae</taxon>
        <taxon>Callitrichinae</taxon>
        <taxon>Saguinus</taxon>
    </lineage>
</organism>
<evidence type="ECO:0000313" key="2">
    <source>
        <dbReference type="EMBL" id="KAK2114771.1"/>
    </source>
</evidence>
<sequence>KATAPREAQARRTLSPSPGHPCLLRSPAAPPLALEPSLPPPAYSTHFRRFHWT</sequence>
<name>A0ABQ9W063_SAGOE</name>
<evidence type="ECO:0000313" key="3">
    <source>
        <dbReference type="Proteomes" id="UP001266305"/>
    </source>
</evidence>
<proteinExistence type="predicted"/>
<feature type="region of interest" description="Disordered" evidence="1">
    <location>
        <begin position="1"/>
        <end position="44"/>
    </location>
</feature>
<keyword evidence="3" id="KW-1185">Reference proteome</keyword>
<protein>
    <submittedName>
        <fullName evidence="2">Uncharacterized protein</fullName>
    </submittedName>
</protein>
<comment type="caution">
    <text evidence="2">The sequence shown here is derived from an EMBL/GenBank/DDBJ whole genome shotgun (WGS) entry which is preliminary data.</text>
</comment>